<evidence type="ECO:0000256" key="2">
    <source>
        <dbReference type="RuleBase" id="RU362039"/>
    </source>
</evidence>
<comment type="caution">
    <text evidence="4">The sequence shown here is derived from an EMBL/GenBank/DDBJ whole genome shotgun (WGS) entry which is preliminary data.</text>
</comment>
<reference evidence="4 5" key="1">
    <citation type="journal article" date="2005" name="Int. J. Syst. Evol. Microbiol.">
        <title>Halobacillus yeomjeoni sp. nov., isolated from a marine solar saltern in Korea.</title>
        <authorList>
            <person name="Yoon J.H."/>
            <person name="Kang S.J."/>
            <person name="Lee C.H."/>
            <person name="Oh H.W."/>
            <person name="Oh T.K."/>
        </authorList>
    </citation>
    <scope>NUCLEOTIDE SEQUENCE [LARGE SCALE GENOMIC DNA]</scope>
    <source>
        <strain evidence="4 5">KCTC 3957</strain>
    </source>
</reference>
<dbReference type="RefSeq" id="WP_197316898.1">
    <property type="nucleotide sequence ID" value="NZ_JADZSC010000002.1"/>
</dbReference>
<comment type="cofactor">
    <cofactor evidence="2">
        <name>a divalent metal cation</name>
        <dbReference type="ChEBI" id="CHEBI:60240"/>
    </cofactor>
</comment>
<dbReference type="InterPro" id="IPR000979">
    <property type="entry name" value="Phosphodiesterase_MJ0936/Vps29"/>
</dbReference>
<proteinExistence type="inferred from homology"/>
<evidence type="ECO:0000313" key="4">
    <source>
        <dbReference type="EMBL" id="MBH0230251.1"/>
    </source>
</evidence>
<dbReference type="NCBIfam" id="TIGR00040">
    <property type="entry name" value="yfcE"/>
    <property type="match status" value="1"/>
</dbReference>
<protein>
    <recommendedName>
        <fullName evidence="2">Phosphoesterase</fullName>
        <ecNumber evidence="2">3.1.4.-</ecNumber>
    </recommendedName>
</protein>
<dbReference type="Pfam" id="PF12850">
    <property type="entry name" value="Metallophos_2"/>
    <property type="match status" value="1"/>
</dbReference>
<evidence type="ECO:0000259" key="3">
    <source>
        <dbReference type="Pfam" id="PF12850"/>
    </source>
</evidence>
<keyword evidence="5" id="KW-1185">Reference proteome</keyword>
<dbReference type="GO" id="GO:0046872">
    <property type="term" value="F:metal ion binding"/>
    <property type="evidence" value="ECO:0007669"/>
    <property type="project" value="UniProtKB-KW"/>
</dbReference>
<organism evidence="4 5">
    <name type="scientific">Halobacillus yeomjeoni</name>
    <dbReference type="NCBI Taxonomy" id="311194"/>
    <lineage>
        <taxon>Bacteria</taxon>
        <taxon>Bacillati</taxon>
        <taxon>Bacillota</taxon>
        <taxon>Bacilli</taxon>
        <taxon>Bacillales</taxon>
        <taxon>Bacillaceae</taxon>
        <taxon>Halobacillus</taxon>
    </lineage>
</organism>
<dbReference type="GO" id="GO:0016787">
    <property type="term" value="F:hydrolase activity"/>
    <property type="evidence" value="ECO:0007669"/>
    <property type="project" value="UniProtKB-UniRule"/>
</dbReference>
<sequence length="166" mass="19133">MKLIVLSDTHMPKKAKQLPDRLIEELKDADLIIHAGDWQTVEVYHELKKHAPVRGVYGNVDGEDIKRLFPSQLVFDAEGHKIGVIHGHGEKKTTEKRVIEAFEKEDVSLIIFGHSHLPLLRYYKNKLLFNPGSVTDKRKLPYYSFGKLTVSEEIQAEHIFFKTTEE</sequence>
<evidence type="ECO:0000256" key="1">
    <source>
        <dbReference type="ARBA" id="ARBA00008950"/>
    </source>
</evidence>
<keyword evidence="2" id="KW-0479">Metal-binding</keyword>
<dbReference type="InterPro" id="IPR024654">
    <property type="entry name" value="Calcineurin-like_PHP_lpxH"/>
</dbReference>
<dbReference type="PANTHER" id="PTHR11124">
    <property type="entry name" value="VACUOLAR SORTING PROTEIN VPS29"/>
    <property type="match status" value="1"/>
</dbReference>
<dbReference type="Gene3D" id="3.60.21.10">
    <property type="match status" value="1"/>
</dbReference>
<dbReference type="EC" id="3.1.4.-" evidence="2"/>
<dbReference type="Proteomes" id="UP000614490">
    <property type="component" value="Unassembled WGS sequence"/>
</dbReference>
<dbReference type="InterPro" id="IPR029052">
    <property type="entry name" value="Metallo-depent_PP-like"/>
</dbReference>
<dbReference type="EMBL" id="JADZSC010000002">
    <property type="protein sequence ID" value="MBH0230251.1"/>
    <property type="molecule type" value="Genomic_DNA"/>
</dbReference>
<dbReference type="SUPFAM" id="SSF56300">
    <property type="entry name" value="Metallo-dependent phosphatases"/>
    <property type="match status" value="1"/>
</dbReference>
<name>A0A931MVC9_9BACI</name>
<gene>
    <name evidence="4" type="ORF">H0267_08505</name>
</gene>
<evidence type="ECO:0000313" key="5">
    <source>
        <dbReference type="Proteomes" id="UP000614490"/>
    </source>
</evidence>
<feature type="domain" description="Calcineurin-like phosphoesterase" evidence="3">
    <location>
        <begin position="1"/>
        <end position="151"/>
    </location>
</feature>
<accession>A0A931MVC9</accession>
<dbReference type="AlphaFoldDB" id="A0A931MVC9"/>
<comment type="similarity">
    <text evidence="1 2">Belongs to the metallophosphoesterase superfamily. YfcE family.</text>
</comment>